<dbReference type="Proteomes" id="UP001054945">
    <property type="component" value="Unassembled WGS sequence"/>
</dbReference>
<feature type="chain" id="PRO_5043338228" description="Secreted protein" evidence="1">
    <location>
        <begin position="21"/>
        <end position="182"/>
    </location>
</feature>
<accession>A0AAV4YG30</accession>
<dbReference type="AlphaFoldDB" id="A0AAV4YG30"/>
<evidence type="ECO:0000313" key="2">
    <source>
        <dbReference type="EMBL" id="GIZ05137.1"/>
    </source>
</evidence>
<proteinExistence type="predicted"/>
<feature type="signal peptide" evidence="1">
    <location>
        <begin position="1"/>
        <end position="20"/>
    </location>
</feature>
<evidence type="ECO:0000313" key="3">
    <source>
        <dbReference type="Proteomes" id="UP001054945"/>
    </source>
</evidence>
<reference evidence="2 3" key="1">
    <citation type="submission" date="2021-06" db="EMBL/GenBank/DDBJ databases">
        <title>Caerostris extrusa draft genome.</title>
        <authorList>
            <person name="Kono N."/>
            <person name="Arakawa K."/>
        </authorList>
    </citation>
    <scope>NUCLEOTIDE SEQUENCE [LARGE SCALE GENOMIC DNA]</scope>
</reference>
<evidence type="ECO:0000256" key="1">
    <source>
        <dbReference type="SAM" id="SignalP"/>
    </source>
</evidence>
<comment type="caution">
    <text evidence="2">The sequence shown here is derived from an EMBL/GenBank/DDBJ whole genome shotgun (WGS) entry which is preliminary data.</text>
</comment>
<dbReference type="EMBL" id="BPLR01019219">
    <property type="protein sequence ID" value="GIZ05137.1"/>
    <property type="molecule type" value="Genomic_DNA"/>
</dbReference>
<protein>
    <recommendedName>
        <fullName evidence="4">Secreted protein</fullName>
    </recommendedName>
</protein>
<keyword evidence="1" id="KW-0732">Signal</keyword>
<organism evidence="2 3">
    <name type="scientific">Caerostris extrusa</name>
    <name type="common">Bark spider</name>
    <name type="synonym">Caerostris bankana</name>
    <dbReference type="NCBI Taxonomy" id="172846"/>
    <lineage>
        <taxon>Eukaryota</taxon>
        <taxon>Metazoa</taxon>
        <taxon>Ecdysozoa</taxon>
        <taxon>Arthropoda</taxon>
        <taxon>Chelicerata</taxon>
        <taxon>Arachnida</taxon>
        <taxon>Araneae</taxon>
        <taxon>Araneomorphae</taxon>
        <taxon>Entelegynae</taxon>
        <taxon>Araneoidea</taxon>
        <taxon>Araneidae</taxon>
        <taxon>Caerostris</taxon>
    </lineage>
</organism>
<gene>
    <name evidence="2" type="ORF">CEXT_427681</name>
</gene>
<keyword evidence="3" id="KW-1185">Reference proteome</keyword>
<evidence type="ECO:0008006" key="4">
    <source>
        <dbReference type="Google" id="ProtNLM"/>
    </source>
</evidence>
<sequence>MSWTSLIWSWLLLGCHPAAAVGKVTTRIPPLGWQSSEGRRGRGSFSQIIKRSHSGSPFNALETMKRRTLVGTYQYARTRRESILVEVVIEVDVHYTETETISRNKIIIKDLLSKRDLQVRIEFERANANPPLSRPSQTLKGRRTNAKFNSEEWNKIILFRMFPATFHALNKGVVAMQHTQTA</sequence>
<name>A0AAV4YG30_CAEEX</name>